<proteinExistence type="predicted"/>
<feature type="compositionally biased region" description="Low complexity" evidence="1">
    <location>
        <begin position="34"/>
        <end position="51"/>
    </location>
</feature>
<feature type="non-terminal residue" evidence="2">
    <location>
        <position position="81"/>
    </location>
</feature>
<name>A0A061QQG3_9CHLO</name>
<sequence length="81" mass="8576">GWAQRRAACCEGEQGRTPPPPPPLSPQRFDQQVRSGLSSGRKLRLLGPPGAEKGRERDGRGRRPREAAGPGSPPEDGAPLG</sequence>
<protein>
    <submittedName>
        <fullName evidence="2">Uncharacterized protein</fullName>
    </submittedName>
</protein>
<evidence type="ECO:0000313" key="2">
    <source>
        <dbReference type="EMBL" id="JAC60675.1"/>
    </source>
</evidence>
<evidence type="ECO:0000256" key="1">
    <source>
        <dbReference type="SAM" id="MobiDB-lite"/>
    </source>
</evidence>
<accession>A0A061QQG3</accession>
<feature type="compositionally biased region" description="Basic and acidic residues" evidence="1">
    <location>
        <begin position="52"/>
        <end position="66"/>
    </location>
</feature>
<feature type="region of interest" description="Disordered" evidence="1">
    <location>
        <begin position="1"/>
        <end position="81"/>
    </location>
</feature>
<organism evidence="2">
    <name type="scientific">Tetraselmis sp. GSL018</name>
    <dbReference type="NCBI Taxonomy" id="582737"/>
    <lineage>
        <taxon>Eukaryota</taxon>
        <taxon>Viridiplantae</taxon>
        <taxon>Chlorophyta</taxon>
        <taxon>core chlorophytes</taxon>
        <taxon>Chlorodendrophyceae</taxon>
        <taxon>Chlorodendrales</taxon>
        <taxon>Chlorodendraceae</taxon>
        <taxon>Tetraselmis</taxon>
    </lineage>
</organism>
<reference evidence="2" key="1">
    <citation type="submission" date="2014-05" db="EMBL/GenBank/DDBJ databases">
        <title>The transcriptome of the halophilic microalga Tetraselmis sp. GSL018 isolated from the Great Salt Lake, Utah.</title>
        <authorList>
            <person name="Jinkerson R.E."/>
            <person name="D'Adamo S."/>
            <person name="Posewitz M.C."/>
        </authorList>
    </citation>
    <scope>NUCLEOTIDE SEQUENCE</scope>
    <source>
        <strain evidence="2">GSL018</strain>
    </source>
</reference>
<dbReference type="AlphaFoldDB" id="A0A061QQG3"/>
<feature type="non-terminal residue" evidence="2">
    <location>
        <position position="1"/>
    </location>
</feature>
<dbReference type="EMBL" id="GBEZ01026545">
    <property type="protein sequence ID" value="JAC60675.1"/>
    <property type="molecule type" value="Transcribed_RNA"/>
</dbReference>
<gene>
    <name evidence="2" type="ORF">TSPGSL018_28329</name>
</gene>